<dbReference type="InterPro" id="IPR003151">
    <property type="entry name" value="PIK-rel_kinase_FAT"/>
</dbReference>
<accession>A0AAE9DMB1</accession>
<evidence type="ECO:0000256" key="2">
    <source>
        <dbReference type="SAM" id="Coils"/>
    </source>
</evidence>
<evidence type="ECO:0000313" key="7">
    <source>
        <dbReference type="EMBL" id="ULU06255.1"/>
    </source>
</evidence>
<evidence type="ECO:0000256" key="1">
    <source>
        <dbReference type="ARBA" id="ARBA00007234"/>
    </source>
</evidence>
<feature type="region of interest" description="Disordered" evidence="3">
    <location>
        <begin position="2656"/>
        <end position="2679"/>
    </location>
</feature>
<feature type="compositionally biased region" description="Polar residues" evidence="3">
    <location>
        <begin position="1"/>
        <end position="11"/>
    </location>
</feature>
<keyword evidence="2" id="KW-0175">Coiled coil</keyword>
<dbReference type="Pfam" id="PF02259">
    <property type="entry name" value="FAT"/>
    <property type="match status" value="1"/>
</dbReference>
<comment type="similarity">
    <text evidence="1">Belongs to the PI3/PI4-kinase family. TRA1 subfamily.</text>
</comment>
<dbReference type="Pfam" id="PF20175">
    <property type="entry name" value="Tra1_central"/>
    <property type="match status" value="1"/>
</dbReference>
<dbReference type="Proteomes" id="UP000827892">
    <property type="component" value="Chromosome II"/>
</dbReference>
<evidence type="ECO:0008006" key="9">
    <source>
        <dbReference type="Google" id="ProtNLM"/>
    </source>
</evidence>
<dbReference type="InterPro" id="IPR016024">
    <property type="entry name" value="ARM-type_fold"/>
</dbReference>
<evidence type="ECO:0000259" key="6">
    <source>
        <dbReference type="PROSITE" id="PS51190"/>
    </source>
</evidence>
<gene>
    <name evidence="7" type="ORF">L3Y34_018250</name>
</gene>
<feature type="region of interest" description="Disordered" evidence="3">
    <location>
        <begin position="1"/>
        <end position="21"/>
    </location>
</feature>
<sequence length="4050" mass="467465">MDPSIPSTSHRSVPPDRGVQPDRNLHVQELENRIQSLVHGGQRDDVKLKELQDIWASLENHFTASSHEKVVEKLVLSILQLFCNTSPQFISENNTQMLRKLMLEILLRLSNTDPVKTHSKEILKQMMRLIGVENEENAILAIRILIDQGRYGKLDYCREVQSLLLLMRTMVKELAESGRTAEMFLVRELTVPPATSSEEQLIAEYLTKCYYAQPVILNAKDGLQGPKFNMIPSAHQSIKVLLEMPFLVIFFYQNFKTTVQTEALEFTRLCLDFLNVPVPADKTKYHDVLTDDFVTVQSKILSFVNIMAKIPAFMELLQQNGDSLVSGTMQMLERCPPDLISVRREVLLAVKYFTAGEMKSRFFTMLPRLISEHFILGTGFTAIELLRVFMYQMLADLMHHTRDTISYELISHVVFVFCRALHDPNNSAQVLIMSARLLNSLAESLCRMESQAPIRDLMLEILEAQVSKLKVMAVYHIPILFQQYGTEIEYEYRNYERESEKPKVNVMKESTQREVPKRRTRKLSMDSVEELEFLVTDNVNMTESEQKRNELPTPTKEHTKKTSPEAILNSLYAASTQPLGLSETRNLIKYVMHTCKYVTGQLKISRPSTEMYHCVRERDLYERLLRYGIMCMDIYVLPAVKNQAQAHASQRTKEEKEALESLANVFTSIDHAIFRELFEKYMDFLIERIYNRNYPLQLMVNTFLVRNEVPFFASTMLSFLMSRMKMLEVSSDKTALYVKLFKIIFSAIGANNSTIYQDRMLTNYLPEILKQSTVLALTAREPTNYFLLLRSLFRSIGGGAQDMLYGTFLQLLPNLLQFLNKLTSCQHRIQMREIFVELCLTVPVRLSSLLPYLPLLMDPLVCAMNGSPNLVTQGLRTLELCVDNLQPEYLLENMLPVRGALMQGLYRVISKAPDTASMKVAFRILGKFGGANRKLLNQPQLLQVRRFPDSYLNMEFSQMGLDGNHSLHLPISELMRVAADQMRYPADQIFNPNPTNIPSPHVKKCCMELSKAVLLAGLGSSGSHTVPTKDLPKVLKKLLTGFNVNQRTTEIYICPKENDREVYVNALLVVACFVFADGIWNKDGLRQLYSRFFVKIIRQFALMGAIEFVSGNGWMQNADEEGALPLCLDSSVLVDALITCLSETSTSFFYGGIMCLRYINETLELALPDINQMSKVPLCKYLMEKVLKLCHGPAQYARAGGINAFMYMIEHYPRKFIMDFVIDVVDAIMEVLLGLVEEISSGSADIATDCFKKMMRTYFIQEENQEEENLTLASIFVAVFGKHYFHGNDRIRDYMAQLMEYCMIQSRLETNLDKFYYRFREFFEPELIRIMETLPTMSLTDAQGSLDGLQRFVFICPEGFEFEKDSEIYKRYLVHLLDLAQTDTQTINQRNAFKKCETCPSHFLPPFPILHHIDQMRGSALQCLVIAYDRLRKQLENTTRDIEDEQLMSEILAMNSPRITVEQIFENNESWRRLMTVLLRAITDKDIPDIADKLYPALMRVTPVPTNIIATFGANYIRNISRANDENDPDRTITYHDCRKFSILVELNPKILVRNIVKNLANHIIKYNMSDSISNILVMPNEAKEEEVEAYEAEKKRGVRDLEMIGYTAKMLAGCSMEILTAEIIIDITRFAAKFEYTYSQDVLPNWIDDVVKLMNKAPVEVWKFFLLRESVANPARRSLIRRAIIFPTSEPLRKVFMQTPEYLERLIDSNLDNYDNSDERVIIDREMFLLSLVDRISRNCHDWLSDPSLSPIPQLRAFFNGTEFMDRYSVRSIMVEEAREIRVISMTEDKYKVPKLMTNIFLRYLRNNIQDYDMFFNVVSVFMGKFQTDFTFVREYLEVEVIPKMPLWWRREIFIKVMVMFEENAQKACKDFRILKALQYLILPSLQWAFERYDTDEIVGSAPIDDSENAADAESSNNTENLVGRLTSVIGAHRLDFSDGMIILFYQLCTLFVQHAPEHIHNNHCKKQGGRLRNFMLFAWPCLATPNRQDPTLRYTGFFFLANIIERFTINRKIVLQVFQQLMTNYQQDTRDQVRRAIDILTPALKVRMEDGHQQILTQVKKLLIEEGHILQHIQHILGTIIRNWRVYYHIRHEILTPLLNAVQRALTMPNSVIEQNSSAQTRKQAIEVCEMIIKWELLKLHKTDHIITDDEANEVDKLYEKLRGASSPDRYDFEDQQMKKDLLDSQRVITREHVDIVVNMLMRFCVMFHTSAQNNSTSGQQGAELVKKCQLLLRICLRSSVWGDFVNIRTSILNNYIVVPSELIPKQNEVQNPEYVLAANNSQYTIEMLNVIVPILPKPTLKNVLNILQPALIGVIQSSGHMSRGITQLISRLGERTSVSTNGLDEFELLNSYIVKYIHDSFSTILRNQNAPVLSVLGSFTLLRAMCGHEAGFLDNFMPTFLKVMDRVAREHLQFNSRQQPSVQKNLSELTCVCMELVRQRIDHIGLELKRTTITDVMTELIFKSTSERVIQVCAKLIGAMLSPTDMEFSLHTCLQQLVRIQSVIISKFKNCKEVITEFLVVVIKVFENAEYRNSEYGARLWEAFFWGLKSTDPTTRDSFSAVWEMTWPQMSTADICHRMKYIMKHQDWSKFKHAFWLKFALWGMLRAISKRPKSVNNPKKKVVMLNCATPWRTIEYAARLKEQHMETDPMIKLEEPEPMEVDQPKNAPAEEPKDNKLSLDDFLAGQQELLEEAAEFDFADALDTVSQITFGINDNGMTSRIWVTFFKSFWASLQPREVEDFTALIVPFLSSGVHNQFQTGVQDSVLAVWLEAIGEKVPLPSSLIEFISSKHECWYTGISILESSIWSIPKQLNNTLLGNINCDRSLTSNIETLESLGALYKELAEFDQYSAIWERRSVFPETMKAMSALQLGDMDTAASILEQAMNKEMEHLPVPTANDLDIPAAPPGPNDRQISPIYDREYEQWMQMYMSSCSELLQWQTVAEISNSREVQDVRGIITAASHIPDWNLVEDCRSMLSGCIPPDFHLEYTVFNLMSTVMRLNESVNVPHARERCKQALQECIEAHISRFRALPSVTSYGHVKILQSMNLVRDIEESMEVRIALLEQPTKMDQSLMMDMKSLMKVYRNRTPTTADDMGFVATWYDWRNQIHGMMLQRFEWFDKSSLSTTGNGNQSIVPIHSMAQAQLTVAKHAKSLGFNNLAKDLLNKLGGLPAIPMMDAVDKVCTYGKTLRALSNNVDDERSKQELLYEALEVLEDVRIDDLQKDQITSLLFNRATIHSALGQTANADRAFSAAVQLTDMKTANVPTGIKLFRQWGNHLNKLFFDQSQMVSKETSENFGRQALSCYFVAARVDGDLKARKPIAKILWIAKHLMASGASEALNRVIQKHLPSLNLFNWLYWIPQLVTEISHQPNNNFIMVLCRIAAAHPLQVFYHIREAVSVEDIDAVFAQDYTEEEMSMDTPDDEAFSNDPPFSRALKICLKYRPTDIRVLHRILKELDQMTETWVERHLRFAVAIKDQLFEDFAEQMDARFNEMQFSGAVYELTQKWKRQLEEDYKFFENNYNLDLLEIRNRRRVIVTKGYMGTVPSQIMFEKELSQVFTDPPEMKDEFEYVTEITKVIFDQLDIRSPQAPRPALFVRTVMEWIRIIRRRFDRLPRRVPMEISSPYLARFSHRTGCIEMPYDLLNVLRAKNHSLNATNQTGQYISMMSRFEPYFEIVMRGGQVTRKIYLRGQTGKSAAFYLKKSIKDERTNRVPQMFKHVDYLLQNDRETARRHLSVPSLLQMRVSKNTTFCEIASVQPYAIPQDCSRNYPASQIEVMHPYEVLTSTFNGLYSPDDMVMHFYERFADSCSSIGQPLPQNIDPSMASQPRLTEPHHVKNIIYEDFARDMIPFRLLTDYLLARYPDPVMFYAMRKQFIHSFAVLSIIEYHCNLSPMTPHQMIISMNTGVLNNPFYRFELGTGQLMDIEHFAHEVPFRLTPNLMMFVGVAQDGDLLWSMAAVARCLMKKEPGAVMRPLLWDEYANNVNYENMIYICHAANSYVKCIENKVAMTNRHDAKVKKDDCNSLIIRAKDSDNLSRMPPTYHAWF</sequence>
<protein>
    <recommendedName>
        <fullName evidence="9">Transcription-associated protein 1</fullName>
    </recommendedName>
</protein>
<evidence type="ECO:0000256" key="3">
    <source>
        <dbReference type="SAM" id="MobiDB-lite"/>
    </source>
</evidence>
<dbReference type="PROSITE" id="PS51190">
    <property type="entry name" value="FATC"/>
    <property type="match status" value="1"/>
</dbReference>
<dbReference type="PANTHER" id="PTHR11139">
    <property type="entry name" value="ATAXIA TELANGIECTASIA MUTATED ATM -RELATED"/>
    <property type="match status" value="1"/>
</dbReference>
<organism evidence="7 8">
    <name type="scientific">Caenorhabditis briggsae</name>
    <dbReference type="NCBI Taxonomy" id="6238"/>
    <lineage>
        <taxon>Eukaryota</taxon>
        <taxon>Metazoa</taxon>
        <taxon>Ecdysozoa</taxon>
        <taxon>Nematoda</taxon>
        <taxon>Chromadorea</taxon>
        <taxon>Rhabditida</taxon>
        <taxon>Rhabditina</taxon>
        <taxon>Rhabditomorpha</taxon>
        <taxon>Rhabditoidea</taxon>
        <taxon>Rhabditidae</taxon>
        <taxon>Peloderinae</taxon>
        <taxon>Caenorhabditis</taxon>
    </lineage>
</organism>
<evidence type="ECO:0000313" key="8">
    <source>
        <dbReference type="Proteomes" id="UP000827892"/>
    </source>
</evidence>
<feature type="domain" description="FAT" evidence="5">
    <location>
        <begin position="2786"/>
        <end position="3404"/>
    </location>
</feature>
<dbReference type="InterPro" id="IPR003152">
    <property type="entry name" value="FATC_dom"/>
</dbReference>
<dbReference type="InterPro" id="IPR046805">
    <property type="entry name" value="Tra1_ring"/>
</dbReference>
<feature type="domain" description="PI3K/PI4K catalytic" evidence="4">
    <location>
        <begin position="3675"/>
        <end position="4035"/>
    </location>
</feature>
<dbReference type="SMART" id="SM00146">
    <property type="entry name" value="PI3Kc"/>
    <property type="match status" value="1"/>
</dbReference>
<feature type="compositionally biased region" description="Basic and acidic residues" evidence="3">
    <location>
        <begin position="544"/>
        <end position="563"/>
    </location>
</feature>
<dbReference type="InterPro" id="IPR014009">
    <property type="entry name" value="PIK_FAT"/>
</dbReference>
<name>A0AAE9DMB1_CAEBR</name>
<dbReference type="EMBL" id="CP090892">
    <property type="protein sequence ID" value="ULU06255.1"/>
    <property type="molecule type" value="Genomic_DNA"/>
</dbReference>
<dbReference type="PANTHER" id="PTHR11139:SF1">
    <property type="entry name" value="TRANSFORMATION_TRANSCRIPTION DOMAIN-ASSOCIATED PROTEIN"/>
    <property type="match status" value="1"/>
</dbReference>
<dbReference type="InterPro" id="IPR050517">
    <property type="entry name" value="DDR_Repair_Kinase"/>
</dbReference>
<dbReference type="InterPro" id="IPR011009">
    <property type="entry name" value="Kinase-like_dom_sf"/>
</dbReference>
<evidence type="ECO:0000259" key="5">
    <source>
        <dbReference type="PROSITE" id="PS51189"/>
    </source>
</evidence>
<dbReference type="Pfam" id="PF20206">
    <property type="entry name" value="Tra1_ring"/>
    <property type="match status" value="1"/>
</dbReference>
<reference evidence="7 8" key="1">
    <citation type="submission" date="2022-05" db="EMBL/GenBank/DDBJ databases">
        <title>Chromosome-level reference genomes for two strains of Caenorhabditis briggsae: an improved platform for comparative genomics.</title>
        <authorList>
            <person name="Stevens L."/>
            <person name="Andersen E.C."/>
        </authorList>
    </citation>
    <scope>NUCLEOTIDE SEQUENCE [LARGE SCALE GENOMIC DNA]</scope>
    <source>
        <strain evidence="7">QX1410_ONT</strain>
        <tissue evidence="7">Whole-organism</tissue>
    </source>
</reference>
<feature type="coiled-coil region" evidence="2">
    <location>
        <begin position="1421"/>
        <end position="1448"/>
    </location>
</feature>
<dbReference type="PROSITE" id="PS50290">
    <property type="entry name" value="PI3_4_KINASE_3"/>
    <property type="match status" value="1"/>
</dbReference>
<feature type="domain" description="FATC" evidence="6">
    <location>
        <begin position="4018"/>
        <end position="4050"/>
    </location>
</feature>
<dbReference type="PROSITE" id="PS51189">
    <property type="entry name" value="FAT"/>
    <property type="match status" value="1"/>
</dbReference>
<dbReference type="SUPFAM" id="SSF56112">
    <property type="entry name" value="Protein kinase-like (PK-like)"/>
    <property type="match status" value="1"/>
</dbReference>
<evidence type="ECO:0000259" key="4">
    <source>
        <dbReference type="PROSITE" id="PS50290"/>
    </source>
</evidence>
<dbReference type="SUPFAM" id="SSF48371">
    <property type="entry name" value="ARM repeat"/>
    <property type="match status" value="3"/>
</dbReference>
<dbReference type="InterPro" id="IPR000403">
    <property type="entry name" value="PI3/4_kinase_cat_dom"/>
</dbReference>
<dbReference type="InterPro" id="IPR046807">
    <property type="entry name" value="Tra1_central"/>
</dbReference>
<proteinExistence type="inferred from homology"/>
<feature type="region of interest" description="Disordered" evidence="3">
    <location>
        <begin position="543"/>
        <end position="563"/>
    </location>
</feature>